<dbReference type="Gene3D" id="1.10.620.20">
    <property type="entry name" value="Ribonucleotide Reductase, subunit A"/>
    <property type="match status" value="1"/>
</dbReference>
<evidence type="ECO:0000313" key="2">
    <source>
        <dbReference type="Proteomes" id="UP000475117"/>
    </source>
</evidence>
<dbReference type="RefSeq" id="WP_164365460.1">
    <property type="nucleotide sequence ID" value="NZ_CP066776.1"/>
</dbReference>
<dbReference type="EMBL" id="CP066776">
    <property type="protein sequence ID" value="QQL45740.1"/>
    <property type="molecule type" value="Genomic_DNA"/>
</dbReference>
<gene>
    <name evidence="1" type="ORF">G3M56_003895</name>
</gene>
<dbReference type="Proteomes" id="UP000475117">
    <property type="component" value="Chromosome"/>
</dbReference>
<dbReference type="AlphaFoldDB" id="A0A6B3LAV1"/>
<accession>A0A6B3LAV1</accession>
<dbReference type="KEGG" id="soa:G3M56_003895"/>
<name>A0A6B3LAV1_9BACT</name>
<proteinExistence type="predicted"/>
<dbReference type="PROSITE" id="PS51257">
    <property type="entry name" value="PROKAR_LIPOPROTEIN"/>
    <property type="match status" value="1"/>
</dbReference>
<dbReference type="InterPro" id="IPR012348">
    <property type="entry name" value="RNR-like"/>
</dbReference>
<protein>
    <recommendedName>
        <fullName evidence="3">TRASH domain-containing protein</fullName>
    </recommendedName>
</protein>
<organism evidence="1 2">
    <name type="scientific">Sulfuriroseicoccus oceanibius</name>
    <dbReference type="NCBI Taxonomy" id="2707525"/>
    <lineage>
        <taxon>Bacteria</taxon>
        <taxon>Pseudomonadati</taxon>
        <taxon>Verrucomicrobiota</taxon>
        <taxon>Verrucomicrobiia</taxon>
        <taxon>Verrucomicrobiales</taxon>
        <taxon>Verrucomicrobiaceae</taxon>
        <taxon>Sulfuriroseicoccus</taxon>
    </lineage>
</organism>
<dbReference type="GO" id="GO:0016491">
    <property type="term" value="F:oxidoreductase activity"/>
    <property type="evidence" value="ECO:0007669"/>
    <property type="project" value="InterPro"/>
</dbReference>
<evidence type="ECO:0000313" key="1">
    <source>
        <dbReference type="EMBL" id="QQL45740.1"/>
    </source>
</evidence>
<keyword evidence="2" id="KW-1185">Reference proteome</keyword>
<evidence type="ECO:0008006" key="3">
    <source>
        <dbReference type="Google" id="ProtNLM"/>
    </source>
</evidence>
<sequence length="104" mass="10870">MKFSIPTLAVAAIAAFSSCSDQPAASPVADAEAPAVKPYPIDFCVVSGEKLGSMGEPHVITHKGVEVRFCCDHCVPTFEKDPSKYIAKIKAGATAESSDAVEMP</sequence>
<reference evidence="1 2" key="1">
    <citation type="submission" date="2020-12" db="EMBL/GenBank/DDBJ databases">
        <title>Sulforoseuscoccus oceanibium gen. nov., sp. nov., a representative of the phylum Verrucomicrobia with special cytoplasmic membrane, and proposal of Sulforoseuscoccusaceae fam. nov.</title>
        <authorList>
            <person name="Xi F."/>
        </authorList>
    </citation>
    <scope>NUCLEOTIDE SEQUENCE [LARGE SCALE GENOMIC DNA]</scope>
    <source>
        <strain evidence="1 2">T37</strain>
    </source>
</reference>